<dbReference type="Pfam" id="PF21348">
    <property type="entry name" value="RGL11_C"/>
    <property type="match status" value="1"/>
</dbReference>
<proteinExistence type="predicted"/>
<name>A0A7C4NMK2_9CREN</name>
<organism evidence="3">
    <name type="scientific">Ignisphaera aggregans</name>
    <dbReference type="NCBI Taxonomy" id="334771"/>
    <lineage>
        <taxon>Archaea</taxon>
        <taxon>Thermoproteota</taxon>
        <taxon>Thermoprotei</taxon>
        <taxon>Desulfurococcales</taxon>
        <taxon>Desulfurococcaceae</taxon>
        <taxon>Ignisphaera</taxon>
    </lineage>
</organism>
<dbReference type="SUPFAM" id="SSF69318">
    <property type="entry name" value="Integrin alpha N-terminal domain"/>
    <property type="match status" value="1"/>
</dbReference>
<dbReference type="PANTHER" id="PTHR43118">
    <property type="entry name" value="RHAMNOGALACTURONAN LYASE (EUROFUNG)"/>
    <property type="match status" value="1"/>
</dbReference>
<dbReference type="EMBL" id="DTCK01000017">
    <property type="protein sequence ID" value="HGQ35693.1"/>
    <property type="molecule type" value="Genomic_DNA"/>
</dbReference>
<dbReference type="InterPro" id="IPR049366">
    <property type="entry name" value="RGL11_C"/>
</dbReference>
<evidence type="ECO:0000313" key="2">
    <source>
        <dbReference type="EMBL" id="HGQ35693.1"/>
    </source>
</evidence>
<dbReference type="Gene3D" id="2.130.10.10">
    <property type="entry name" value="YVTN repeat-like/Quinoprotein amine dehydrogenase"/>
    <property type="match status" value="1"/>
</dbReference>
<feature type="domain" description="Rhamnogalacturonan lyase family 11 C-terminal" evidence="1">
    <location>
        <begin position="391"/>
        <end position="619"/>
    </location>
</feature>
<accession>A0A7C4NMK2</accession>
<reference evidence="3" key="1">
    <citation type="journal article" date="2020" name="mSystems">
        <title>Genome- and Community-Level Interaction Insights into Carbon Utilization and Element Cycling Functions of Hydrothermarchaeota in Hydrothermal Sediment.</title>
        <authorList>
            <person name="Zhou Z."/>
            <person name="Liu Y."/>
            <person name="Xu W."/>
            <person name="Pan J."/>
            <person name="Luo Z.H."/>
            <person name="Li M."/>
        </authorList>
    </citation>
    <scope>NUCLEOTIDE SEQUENCE [LARGE SCALE GENOMIC DNA]</scope>
    <source>
        <strain evidence="3">SpSt-637</strain>
        <strain evidence="2">SpSt-667</strain>
    </source>
</reference>
<evidence type="ECO:0000313" key="3">
    <source>
        <dbReference type="EMBL" id="HGQ64487.1"/>
    </source>
</evidence>
<protein>
    <recommendedName>
        <fullName evidence="1">Rhamnogalacturonan lyase family 11 C-terminal domain-containing protein</fullName>
    </recommendedName>
</protein>
<evidence type="ECO:0000259" key="1">
    <source>
        <dbReference type="Pfam" id="PF21348"/>
    </source>
</evidence>
<dbReference type="InterPro" id="IPR034641">
    <property type="entry name" value="RGL11"/>
</dbReference>
<dbReference type="EMBL" id="DTBD01000037">
    <property type="protein sequence ID" value="HGQ64487.1"/>
    <property type="molecule type" value="Genomic_DNA"/>
</dbReference>
<dbReference type="AlphaFoldDB" id="A0A7C4NMK2"/>
<sequence>MSFKDILYLHRVEPTLFDPENAYNLDFSDGLTYWAFIKSTDIQPTVSYTDNVGIKIKSFRDSRWVLIYKPLIKSKEEDYYIVEVLVKYCFYTHRFNAKKGEIDGFIVRVEPLDENLNSIEISIDKWIWGDNSETFFRTDWRCGYKPCINLGRFRCGDIALAGCSNNWKKVFSFFKTPKGTKYLRIYMVGQGEGEVAIRYIKVLNEAPKGVILEYRKSPFQNLRIPSSRTYKHIKLGDYAARIMRIGDLNGDGVPELVFAQNDNIVTGEKYHHNIYRYITCLTAIDLDGYILWQIGRPDLRNFSAESELPIGIIDINDDGKDEVVVAKNFKLMILDGVTGNTIASTSTPKAREGEGYMEGPETFFERVLGDQIIFADVRGLGRPRDIVFKDRYNNLWIYTNTLEELWSYTGKLIHTPLVADIDNDGRDEIFVGDALIDDNGKVMWRLDLYDHCDSAVAYNYNNKTYLALANQDGGFYFVDAEKGEIIKEWHLGHAQVLSLAYFDLSTPRPLIVAQTFWGGMNQFLFDLSGELLFAAFNKVFGWIPVNWFGNGYELLASHNGLYDVYGNLLVVFEHNMWEGSEWGPKVYVWDVVGDPRDEVIVWNEHSLVIYTQNDNPSEKAAKVKRRYYNQSLYGNIISLPNKNKN</sequence>
<comment type="caution">
    <text evidence="3">The sequence shown here is derived from an EMBL/GenBank/DDBJ whole genome shotgun (WGS) entry which is preliminary data.</text>
</comment>
<dbReference type="InterPro" id="IPR015943">
    <property type="entry name" value="WD40/YVTN_repeat-like_dom_sf"/>
</dbReference>
<dbReference type="PANTHER" id="PTHR43118:SF1">
    <property type="entry name" value="RHAMNOGALACTURONAN LYASE (EUROFUNG)"/>
    <property type="match status" value="1"/>
</dbReference>
<gene>
    <name evidence="3" type="ORF">ENU08_04505</name>
    <name evidence="2" type="ORF">ENU41_03330</name>
</gene>
<dbReference type="InterPro" id="IPR028994">
    <property type="entry name" value="Integrin_alpha_N"/>
</dbReference>